<evidence type="ECO:0000256" key="3">
    <source>
        <dbReference type="ARBA" id="ARBA00022989"/>
    </source>
</evidence>
<evidence type="ECO:0000256" key="4">
    <source>
        <dbReference type="ARBA" id="ARBA00023136"/>
    </source>
</evidence>
<gene>
    <name evidence="7" type="ORF">DDQ68_12575</name>
</gene>
<dbReference type="KEGG" id="hnv:DDQ68_12575"/>
<feature type="transmembrane region" description="Helical" evidence="5">
    <location>
        <begin position="187"/>
        <end position="206"/>
    </location>
</feature>
<feature type="transmembrane region" description="Helical" evidence="5">
    <location>
        <begin position="148"/>
        <end position="167"/>
    </location>
</feature>
<feature type="transmembrane region" description="Helical" evidence="5">
    <location>
        <begin position="375"/>
        <end position="399"/>
    </location>
</feature>
<evidence type="ECO:0000256" key="2">
    <source>
        <dbReference type="ARBA" id="ARBA00022692"/>
    </source>
</evidence>
<dbReference type="Pfam" id="PF04932">
    <property type="entry name" value="Wzy_C"/>
    <property type="match status" value="1"/>
</dbReference>
<dbReference type="EMBL" id="CP029145">
    <property type="protein sequence ID" value="AWM33545.1"/>
    <property type="molecule type" value="Genomic_DNA"/>
</dbReference>
<dbReference type="OrthoDB" id="871774at2"/>
<dbReference type="InterPro" id="IPR051533">
    <property type="entry name" value="WaaL-like"/>
</dbReference>
<evidence type="ECO:0000256" key="1">
    <source>
        <dbReference type="ARBA" id="ARBA00004141"/>
    </source>
</evidence>
<keyword evidence="8" id="KW-1185">Reference proteome</keyword>
<keyword evidence="3 5" id="KW-1133">Transmembrane helix</keyword>
<dbReference type="Proteomes" id="UP000245999">
    <property type="component" value="Chromosome"/>
</dbReference>
<name>A0A2Z3GR62_9BACT</name>
<organism evidence="7 8">
    <name type="scientific">Hymenobacter nivis</name>
    <dbReference type="NCBI Taxonomy" id="1850093"/>
    <lineage>
        <taxon>Bacteria</taxon>
        <taxon>Pseudomonadati</taxon>
        <taxon>Bacteroidota</taxon>
        <taxon>Cytophagia</taxon>
        <taxon>Cytophagales</taxon>
        <taxon>Hymenobacteraceae</taxon>
        <taxon>Hymenobacter</taxon>
    </lineage>
</organism>
<evidence type="ECO:0000256" key="5">
    <source>
        <dbReference type="SAM" id="Phobius"/>
    </source>
</evidence>
<feature type="transmembrane region" description="Helical" evidence="5">
    <location>
        <begin position="411"/>
        <end position="430"/>
    </location>
</feature>
<sequence>MLSCVPLAAPAHRFIACRTIPNMISPRFRSLLLWLFYVALASLPLSINWFSPWGHFGLLVAVEPLMVLTVGLVGLGVLAGWVARPGPSSLLDKLVGLHLGALLLATAFSSDAQVSAKYVTTVLVFVGFGYGVPRVLRLGRTEWGRAVVALGAGTGALALYVLARHVLLGISYPLSYAIAQPFLPHGHTNLTVLLEPLVLGLNLVLLFHPRAQGPRGRLLATGALTAVLMAVAFSYSRASYISLLVQAVLLLVLLGRPAVARLWGPWAVAGALVFGSWQGITWRLAPPEAVVTAPSGERPTLLHELGSVSDFTATNESNAERLNRWKYGLVLYRRTPLVGIGPGTFPDRYLDFARSMPAHDRYYTTFRRMNVHNLYLGWLIEAGALGLLTGLLVLGYAVLGQLRRIVHGERSALAVGLALYFVFFLLHSFVQDFWQEPRVIVVFWLALALQRYYAQAARAPAESPLLA</sequence>
<evidence type="ECO:0000313" key="7">
    <source>
        <dbReference type="EMBL" id="AWM33545.1"/>
    </source>
</evidence>
<dbReference type="PANTHER" id="PTHR37422">
    <property type="entry name" value="TEICHURONIC ACID BIOSYNTHESIS PROTEIN TUAE"/>
    <property type="match status" value="1"/>
</dbReference>
<reference evidence="8" key="1">
    <citation type="submission" date="2018-04" db="EMBL/GenBank/DDBJ databases">
        <title>Complete genome of Antarctic heterotrophic bacterium Hymenobacter nivis.</title>
        <authorList>
            <person name="Terashima M."/>
        </authorList>
    </citation>
    <scope>NUCLEOTIDE SEQUENCE [LARGE SCALE GENOMIC DNA]</scope>
    <source>
        <strain evidence="8">NBRC 111535</strain>
    </source>
</reference>
<keyword evidence="2 5" id="KW-0812">Transmembrane</keyword>
<feature type="transmembrane region" description="Helical" evidence="5">
    <location>
        <begin position="241"/>
        <end position="259"/>
    </location>
</feature>
<dbReference type="InterPro" id="IPR007016">
    <property type="entry name" value="O-antigen_ligase-rel_domated"/>
</dbReference>
<comment type="subcellular location">
    <subcellularLocation>
        <location evidence="1">Membrane</location>
        <topology evidence="1">Multi-pass membrane protein</topology>
    </subcellularLocation>
</comment>
<feature type="domain" description="O-antigen ligase-related" evidence="6">
    <location>
        <begin position="226"/>
        <end position="388"/>
    </location>
</feature>
<feature type="transmembrane region" description="Helical" evidence="5">
    <location>
        <begin position="218"/>
        <end position="235"/>
    </location>
</feature>
<feature type="transmembrane region" description="Helical" evidence="5">
    <location>
        <begin position="118"/>
        <end position="136"/>
    </location>
</feature>
<dbReference type="PANTHER" id="PTHR37422:SF13">
    <property type="entry name" value="LIPOPOLYSACCHARIDE BIOSYNTHESIS PROTEIN PA4999-RELATED"/>
    <property type="match status" value="1"/>
</dbReference>
<evidence type="ECO:0000259" key="6">
    <source>
        <dbReference type="Pfam" id="PF04932"/>
    </source>
</evidence>
<protein>
    <recommendedName>
        <fullName evidence="6">O-antigen ligase-related domain-containing protein</fullName>
    </recommendedName>
</protein>
<dbReference type="AlphaFoldDB" id="A0A2Z3GR62"/>
<evidence type="ECO:0000313" key="8">
    <source>
        <dbReference type="Proteomes" id="UP000245999"/>
    </source>
</evidence>
<dbReference type="GO" id="GO:0016020">
    <property type="term" value="C:membrane"/>
    <property type="evidence" value="ECO:0007669"/>
    <property type="project" value="UniProtKB-SubCell"/>
</dbReference>
<keyword evidence="4 5" id="KW-0472">Membrane</keyword>
<proteinExistence type="predicted"/>
<accession>A0A2Z3GR62</accession>
<feature type="transmembrane region" description="Helical" evidence="5">
    <location>
        <begin position="56"/>
        <end position="82"/>
    </location>
</feature>
<feature type="transmembrane region" description="Helical" evidence="5">
    <location>
        <begin position="31"/>
        <end position="50"/>
    </location>
</feature>